<evidence type="ECO:0000313" key="6">
    <source>
        <dbReference type="Proteomes" id="UP000002601"/>
    </source>
</evidence>
<dbReference type="GO" id="GO:0003700">
    <property type="term" value="F:DNA-binding transcription factor activity"/>
    <property type="evidence" value="ECO:0007669"/>
    <property type="project" value="InterPro"/>
</dbReference>
<dbReference type="KEGG" id="dsa:Desal_2465"/>
<dbReference type="eggNOG" id="COG2207">
    <property type="taxonomic scope" value="Bacteria"/>
</dbReference>
<accession>C6BXZ1</accession>
<dbReference type="EMBL" id="CP001649">
    <property type="protein sequence ID" value="ACS80521.1"/>
    <property type="molecule type" value="Genomic_DNA"/>
</dbReference>
<dbReference type="AlphaFoldDB" id="C6BXZ1"/>
<reference evidence="5 6" key="1">
    <citation type="submission" date="2009-06" db="EMBL/GenBank/DDBJ databases">
        <title>Complete sequence of Desulfovibrio salexigens DSM 2638.</title>
        <authorList>
            <consortium name="US DOE Joint Genome Institute"/>
            <person name="Lucas S."/>
            <person name="Copeland A."/>
            <person name="Lapidus A."/>
            <person name="Glavina del Rio T."/>
            <person name="Tice H."/>
            <person name="Bruce D."/>
            <person name="Goodwin L."/>
            <person name="Pitluck S."/>
            <person name="Munk A.C."/>
            <person name="Brettin T."/>
            <person name="Detter J.C."/>
            <person name="Han C."/>
            <person name="Tapia R."/>
            <person name="Larimer F."/>
            <person name="Land M."/>
            <person name="Hauser L."/>
            <person name="Kyrpides N."/>
            <person name="Anderson I."/>
            <person name="Wall J.D."/>
            <person name="Arkin A.P."/>
            <person name="Dehal P."/>
            <person name="Chivian D."/>
            <person name="Giles B."/>
            <person name="Hazen T.C."/>
        </authorList>
    </citation>
    <scope>NUCLEOTIDE SEQUENCE [LARGE SCALE GENOMIC DNA]</scope>
    <source>
        <strain evidence="6">ATCC 14822 / DSM 2638 / NCIMB 8403 / VKM B-1763</strain>
    </source>
</reference>
<organism evidence="5 6">
    <name type="scientific">Maridesulfovibrio salexigens (strain ATCC 14822 / DSM 2638 / NCIMB 8403 / VKM B-1763)</name>
    <name type="common">Desulfovibrio salexigens</name>
    <dbReference type="NCBI Taxonomy" id="526222"/>
    <lineage>
        <taxon>Bacteria</taxon>
        <taxon>Pseudomonadati</taxon>
        <taxon>Thermodesulfobacteriota</taxon>
        <taxon>Desulfovibrionia</taxon>
        <taxon>Desulfovibrionales</taxon>
        <taxon>Desulfovibrionaceae</taxon>
        <taxon>Maridesulfovibrio</taxon>
    </lineage>
</organism>
<dbReference type="GO" id="GO:0043565">
    <property type="term" value="F:sequence-specific DNA binding"/>
    <property type="evidence" value="ECO:0007669"/>
    <property type="project" value="InterPro"/>
</dbReference>
<dbReference type="SMART" id="SM00342">
    <property type="entry name" value="HTH_ARAC"/>
    <property type="match status" value="1"/>
</dbReference>
<proteinExistence type="predicted"/>
<dbReference type="PANTHER" id="PTHR46796">
    <property type="entry name" value="HTH-TYPE TRANSCRIPTIONAL ACTIVATOR RHAS-RELATED"/>
    <property type="match status" value="1"/>
</dbReference>
<dbReference type="InterPro" id="IPR050204">
    <property type="entry name" value="AraC_XylS_family_regulators"/>
</dbReference>
<keyword evidence="3" id="KW-0804">Transcription</keyword>
<keyword evidence="6" id="KW-1185">Reference proteome</keyword>
<dbReference type="STRING" id="526222.Desal_2465"/>
<evidence type="ECO:0000256" key="2">
    <source>
        <dbReference type="ARBA" id="ARBA00023125"/>
    </source>
</evidence>
<dbReference type="HOGENOM" id="CLU_066193_3_2_7"/>
<keyword evidence="2" id="KW-0238">DNA-binding</keyword>
<dbReference type="RefSeq" id="WP_015852337.1">
    <property type="nucleotide sequence ID" value="NC_012881.1"/>
</dbReference>
<dbReference type="InterPro" id="IPR018060">
    <property type="entry name" value="HTH_AraC"/>
</dbReference>
<feature type="domain" description="HTH araC/xylS-type" evidence="4">
    <location>
        <begin position="122"/>
        <end position="199"/>
    </location>
</feature>
<evidence type="ECO:0000256" key="1">
    <source>
        <dbReference type="ARBA" id="ARBA00023015"/>
    </source>
</evidence>
<dbReference type="InterPro" id="IPR009057">
    <property type="entry name" value="Homeodomain-like_sf"/>
</dbReference>
<dbReference type="Proteomes" id="UP000002601">
    <property type="component" value="Chromosome"/>
</dbReference>
<name>C6BXZ1_MARSD</name>
<dbReference type="Pfam" id="PF12833">
    <property type="entry name" value="HTH_18"/>
    <property type="match status" value="1"/>
</dbReference>
<keyword evidence="1" id="KW-0805">Transcription regulation</keyword>
<sequence>MINENPILATWSSVAETSEVFPVMPDGCRDFIIKQNPGSPPHLFVSHLMSAPQKIFAPKGTTFIGVRLKPGASIKIHRLIGHPLPDSIQGLTELAYDAASMSGNVSDMMRCLALAASPATAAGDLGVSLRTLQRHTMKITGRTPDFWRRLSRARKAARSILSGAPLHEVAPTCNFSDQAHMTRELKCWFAMTPGEISASRDDSHHPVWSICHLGYDTP</sequence>
<gene>
    <name evidence="5" type="ordered locus">Desal_2465</name>
</gene>
<dbReference type="OrthoDB" id="112032at2"/>
<evidence type="ECO:0000313" key="5">
    <source>
        <dbReference type="EMBL" id="ACS80521.1"/>
    </source>
</evidence>
<protein>
    <submittedName>
        <fullName evidence="5">Transcriptional regulator, AraC family</fullName>
    </submittedName>
</protein>
<dbReference type="SUPFAM" id="SSF46689">
    <property type="entry name" value="Homeodomain-like"/>
    <property type="match status" value="1"/>
</dbReference>
<dbReference type="PROSITE" id="PS01124">
    <property type="entry name" value="HTH_ARAC_FAMILY_2"/>
    <property type="match status" value="1"/>
</dbReference>
<evidence type="ECO:0000256" key="3">
    <source>
        <dbReference type="ARBA" id="ARBA00023163"/>
    </source>
</evidence>
<evidence type="ECO:0000259" key="4">
    <source>
        <dbReference type="PROSITE" id="PS01124"/>
    </source>
</evidence>
<dbReference type="Gene3D" id="1.10.10.60">
    <property type="entry name" value="Homeodomain-like"/>
    <property type="match status" value="1"/>
</dbReference>